<feature type="transmembrane region" description="Helical" evidence="1">
    <location>
        <begin position="246"/>
        <end position="263"/>
    </location>
</feature>
<dbReference type="Proteomes" id="UP001321047">
    <property type="component" value="Unassembled WGS sequence"/>
</dbReference>
<name>A0AAP2Z922_9EURY</name>
<dbReference type="EMBL" id="JAOPJZ010000006">
    <property type="protein sequence ID" value="MCU4752205.1"/>
    <property type="molecule type" value="Genomic_DNA"/>
</dbReference>
<feature type="transmembrane region" description="Helical" evidence="1">
    <location>
        <begin position="385"/>
        <end position="404"/>
    </location>
</feature>
<evidence type="ECO:0000256" key="1">
    <source>
        <dbReference type="SAM" id="Phobius"/>
    </source>
</evidence>
<dbReference type="InterPro" id="IPR014509">
    <property type="entry name" value="YjdF-like"/>
</dbReference>
<reference evidence="2 3" key="1">
    <citation type="submission" date="2022-09" db="EMBL/GenBank/DDBJ databases">
        <title>Enrichment on poylsaccharides allowed isolation of novel metabolic and taxonomic groups of Haloarchaea.</title>
        <authorList>
            <person name="Sorokin D.Y."/>
            <person name="Elcheninov A.G."/>
            <person name="Khizhniak T.V."/>
            <person name="Kolganova T.V."/>
            <person name="Kublanov I.V."/>
        </authorList>
    </citation>
    <scope>NUCLEOTIDE SEQUENCE [LARGE SCALE GENOMIC DNA]</scope>
    <source>
        <strain evidence="2 3">AArc-curdl1</strain>
    </source>
</reference>
<feature type="transmembrane region" description="Helical" evidence="1">
    <location>
        <begin position="332"/>
        <end position="352"/>
    </location>
</feature>
<gene>
    <name evidence="2" type="ORF">OB919_09440</name>
</gene>
<protein>
    <recommendedName>
        <fullName evidence="4">DUF2238 domain-containing protein</fullName>
    </recommendedName>
</protein>
<comment type="caution">
    <text evidence="2">The sequence shown here is derived from an EMBL/GenBank/DDBJ whole genome shotgun (WGS) entry which is preliminary data.</text>
</comment>
<feature type="transmembrane region" description="Helical" evidence="1">
    <location>
        <begin position="85"/>
        <end position="105"/>
    </location>
</feature>
<feature type="transmembrane region" description="Helical" evidence="1">
    <location>
        <begin position="156"/>
        <end position="177"/>
    </location>
</feature>
<feature type="transmembrane region" description="Helical" evidence="1">
    <location>
        <begin position="275"/>
        <end position="294"/>
    </location>
</feature>
<accession>A0AAP2Z922</accession>
<dbReference type="Pfam" id="PF09997">
    <property type="entry name" value="DUF2238"/>
    <property type="match status" value="1"/>
</dbReference>
<evidence type="ECO:0000313" key="3">
    <source>
        <dbReference type="Proteomes" id="UP001321047"/>
    </source>
</evidence>
<keyword evidence="1" id="KW-0812">Transmembrane</keyword>
<keyword evidence="1" id="KW-0472">Membrane</keyword>
<feature type="transmembrane region" description="Helical" evidence="1">
    <location>
        <begin position="223"/>
        <end position="240"/>
    </location>
</feature>
<dbReference type="RefSeq" id="WP_342808549.1">
    <property type="nucleotide sequence ID" value="NZ_JAOPJZ010000006.1"/>
</dbReference>
<evidence type="ECO:0000313" key="2">
    <source>
        <dbReference type="EMBL" id="MCU4752205.1"/>
    </source>
</evidence>
<keyword evidence="1" id="KW-1133">Transmembrane helix</keyword>
<sequence>MKRFFQGERTNALFTSLSIALILLVSGWTSLKGAVDWMVFGLALATVLLIPPVARKDPQMMVPWPMAALAALPFVAGVIADPGLFTEMAAYVTAAAMAIIVVVELDAFTPVNMNRGFAITFVVATTMTVAGLWEVLRWFWDLTFDTGFVESNDDLMWQLIAATSVGVVAGIGFDRYLERLPGMDRLPDELETEDAENQFEETGDAVSSVLSKFGFATEDERRLTRLLQGVLVAIALIGLLTLNVDVVVSAGIGIAATALPSLFERNYDFQIDPALTLWIAVAVVFHALGTLWLYQTLWGWHNIAHATTGSLVAGIGYTVLRTIEAHTASVSFPPKFTAVFVVIFVFAVGVGWEILEFTLDQVTVALTGEEMLLTQHGLQDTMSDLVANTVGALVVAVAATVYRVRSGT</sequence>
<keyword evidence="3" id="KW-1185">Reference proteome</keyword>
<evidence type="ECO:0008006" key="4">
    <source>
        <dbReference type="Google" id="ProtNLM"/>
    </source>
</evidence>
<organism evidence="2 3">
    <name type="scientific">Natronosalvus hydrolyticus</name>
    <dbReference type="NCBI Taxonomy" id="2979988"/>
    <lineage>
        <taxon>Archaea</taxon>
        <taxon>Methanobacteriati</taxon>
        <taxon>Methanobacteriota</taxon>
        <taxon>Stenosarchaea group</taxon>
        <taxon>Halobacteria</taxon>
        <taxon>Halobacteriales</taxon>
        <taxon>Natrialbaceae</taxon>
        <taxon>Natronosalvus</taxon>
    </lineage>
</organism>
<feature type="transmembrane region" description="Helical" evidence="1">
    <location>
        <begin position="61"/>
        <end position="79"/>
    </location>
</feature>
<proteinExistence type="predicted"/>
<feature type="transmembrane region" description="Helical" evidence="1">
    <location>
        <begin position="117"/>
        <end position="136"/>
    </location>
</feature>
<feature type="transmembrane region" description="Helical" evidence="1">
    <location>
        <begin position="12"/>
        <end position="31"/>
    </location>
</feature>
<feature type="transmembrane region" description="Helical" evidence="1">
    <location>
        <begin position="37"/>
        <end position="54"/>
    </location>
</feature>
<feature type="transmembrane region" description="Helical" evidence="1">
    <location>
        <begin position="300"/>
        <end position="320"/>
    </location>
</feature>
<dbReference type="AlphaFoldDB" id="A0AAP2Z922"/>